<proteinExistence type="predicted"/>
<evidence type="ECO:0008006" key="2">
    <source>
        <dbReference type="Google" id="ProtNLM"/>
    </source>
</evidence>
<dbReference type="Gene3D" id="2.60.40.10">
    <property type="entry name" value="Immunoglobulins"/>
    <property type="match status" value="1"/>
</dbReference>
<evidence type="ECO:0000313" key="1">
    <source>
        <dbReference type="EMBL" id="SVC47267.1"/>
    </source>
</evidence>
<gene>
    <name evidence="1" type="ORF">METZ01_LOCUS300121</name>
</gene>
<sequence length="384" mass="41144">YSAHSLNVLLQYGSDGCVSAEWDNTGWSALGSFVLQDAFGGVFVNIDMTSESSVESCNAALTQLVLIMTPFEPEPPPEGTPDFNFSLNLSGGTQGGNYDLTLGFSPDATDGYDDMLDSYAPPAPPPPAFDAALVWDNDRYFTQILNGSIDDIGVEHEFQVALTYDVDDYIYISWDNSGWGDHMSSCLLQDAFGGVLGIDVDMLSESSLTLDNSAFTTLLLKVTPGEGGDEEPTFNVYRDGSLAAEGVLGTSYTDAPLTGGVEYCYTVTQIHDDGSESDHSNEACATPADGAVPGCTDPDASNYDPDATVDDGSCMYDVAVSIDLSTGWNWFSLNVEGELDVNSVLGSIGGSGILIKNQTDFAEYYDDYWYGIGGLEYFDMASMY</sequence>
<dbReference type="EMBL" id="UINC01093111">
    <property type="protein sequence ID" value="SVC47267.1"/>
    <property type="molecule type" value="Genomic_DNA"/>
</dbReference>
<protein>
    <recommendedName>
        <fullName evidence="2">Fibronectin type-III domain-containing protein</fullName>
    </recommendedName>
</protein>
<dbReference type="InterPro" id="IPR013783">
    <property type="entry name" value="Ig-like_fold"/>
</dbReference>
<name>A0A382MHP3_9ZZZZ</name>
<organism evidence="1">
    <name type="scientific">marine metagenome</name>
    <dbReference type="NCBI Taxonomy" id="408172"/>
    <lineage>
        <taxon>unclassified sequences</taxon>
        <taxon>metagenomes</taxon>
        <taxon>ecological metagenomes</taxon>
    </lineage>
</organism>
<feature type="non-terminal residue" evidence="1">
    <location>
        <position position="1"/>
    </location>
</feature>
<feature type="non-terminal residue" evidence="1">
    <location>
        <position position="384"/>
    </location>
</feature>
<accession>A0A382MHP3</accession>
<reference evidence="1" key="1">
    <citation type="submission" date="2018-05" db="EMBL/GenBank/DDBJ databases">
        <authorList>
            <person name="Lanie J.A."/>
            <person name="Ng W.-L."/>
            <person name="Kazmierczak K.M."/>
            <person name="Andrzejewski T.M."/>
            <person name="Davidsen T.M."/>
            <person name="Wayne K.J."/>
            <person name="Tettelin H."/>
            <person name="Glass J.I."/>
            <person name="Rusch D."/>
            <person name="Podicherti R."/>
            <person name="Tsui H.-C.T."/>
            <person name="Winkler M.E."/>
        </authorList>
    </citation>
    <scope>NUCLEOTIDE SEQUENCE</scope>
</reference>
<dbReference type="AlphaFoldDB" id="A0A382MHP3"/>